<name>A0A1D8CXE0_CHLLM</name>
<sequence length="212" mass="22439">MTGKHPSLPRLMIVSSGGEHLARRRLILEQAQTLARSAPVIFQVREKMLDAASLCALCRQIAPVIDAAGSILTVNERFDIALASGAGGVHLPESSCPADVVRKRARGLVVGQSVHSEASAVQAASAGLDYLLFGPVFHTPSKAPFGPPQGLERLREICAKVRIPVFAVGGITPDKVPACLECGAWGVAALTPFLDASSIPETINRFFSYMSI</sequence>
<dbReference type="KEGG" id="clz:BIU88_05210"/>
<keyword evidence="2" id="KW-0784">Thiamine biosynthesis</keyword>
<dbReference type="GO" id="GO:0005737">
    <property type="term" value="C:cytoplasm"/>
    <property type="evidence" value="ECO:0007669"/>
    <property type="project" value="TreeGrafter"/>
</dbReference>
<dbReference type="RefSeq" id="WP_069809312.1">
    <property type="nucleotide sequence ID" value="NZ_CP017305.1"/>
</dbReference>
<dbReference type="InterPro" id="IPR036206">
    <property type="entry name" value="ThiamineP_synth_sf"/>
</dbReference>
<dbReference type="Proteomes" id="UP000095185">
    <property type="component" value="Chromosome"/>
</dbReference>
<feature type="domain" description="Thiamine phosphate synthase/TenI" evidence="3">
    <location>
        <begin position="19"/>
        <end position="190"/>
    </location>
</feature>
<evidence type="ECO:0000313" key="5">
    <source>
        <dbReference type="Proteomes" id="UP000095185"/>
    </source>
</evidence>
<evidence type="ECO:0000256" key="2">
    <source>
        <dbReference type="ARBA" id="ARBA00022977"/>
    </source>
</evidence>
<dbReference type="AlphaFoldDB" id="A0A1D8CXE0"/>
<dbReference type="GO" id="GO:0009228">
    <property type="term" value="P:thiamine biosynthetic process"/>
    <property type="evidence" value="ECO:0007669"/>
    <property type="project" value="UniProtKB-KW"/>
</dbReference>
<dbReference type="GO" id="GO:0004789">
    <property type="term" value="F:thiamine-phosphate diphosphorylase activity"/>
    <property type="evidence" value="ECO:0007669"/>
    <property type="project" value="TreeGrafter"/>
</dbReference>
<dbReference type="Gene3D" id="3.20.20.70">
    <property type="entry name" value="Aldolase class I"/>
    <property type="match status" value="1"/>
</dbReference>
<dbReference type="PANTHER" id="PTHR20857:SF15">
    <property type="entry name" value="THIAMINE-PHOSPHATE SYNTHASE"/>
    <property type="match status" value="1"/>
</dbReference>
<dbReference type="CDD" id="cd00564">
    <property type="entry name" value="TMP_TenI"/>
    <property type="match status" value="1"/>
</dbReference>
<dbReference type="InterPro" id="IPR013785">
    <property type="entry name" value="Aldolase_TIM"/>
</dbReference>
<organism evidence="4 5">
    <name type="scientific">Chlorobaculum limnaeum</name>
    <dbReference type="NCBI Taxonomy" id="274537"/>
    <lineage>
        <taxon>Bacteria</taxon>
        <taxon>Pseudomonadati</taxon>
        <taxon>Chlorobiota</taxon>
        <taxon>Chlorobiia</taxon>
        <taxon>Chlorobiales</taxon>
        <taxon>Chlorobiaceae</taxon>
        <taxon>Chlorobaculum</taxon>
    </lineage>
</organism>
<proteinExistence type="predicted"/>
<protein>
    <submittedName>
        <fullName evidence="4">Thiamine phosphate synthase</fullName>
    </submittedName>
</protein>
<dbReference type="STRING" id="274537.BIU88_05210"/>
<evidence type="ECO:0000313" key="4">
    <source>
        <dbReference type="EMBL" id="AOS83596.1"/>
    </source>
</evidence>
<comment type="pathway">
    <text evidence="1">Cofactor biosynthesis; thiamine diphosphate biosynthesis.</text>
</comment>
<dbReference type="PANTHER" id="PTHR20857">
    <property type="entry name" value="THIAMINE-PHOSPHATE PYROPHOSPHORYLASE"/>
    <property type="match status" value="1"/>
</dbReference>
<dbReference type="Pfam" id="PF02581">
    <property type="entry name" value="TMP-TENI"/>
    <property type="match status" value="1"/>
</dbReference>
<keyword evidence="5" id="KW-1185">Reference proteome</keyword>
<dbReference type="SUPFAM" id="SSF51391">
    <property type="entry name" value="Thiamin phosphate synthase"/>
    <property type="match status" value="1"/>
</dbReference>
<gene>
    <name evidence="4" type="ORF">BIU88_05210</name>
</gene>
<accession>A0A1D8CXE0</accession>
<evidence type="ECO:0000259" key="3">
    <source>
        <dbReference type="Pfam" id="PF02581"/>
    </source>
</evidence>
<reference evidence="4" key="1">
    <citation type="submission" date="2016-09" db="EMBL/GenBank/DDBJ databases">
        <title>Genome sequence of Chlorobaculum limnaeum.</title>
        <authorList>
            <person name="Liu Z."/>
            <person name="Tank M."/>
            <person name="Bryant D.A."/>
        </authorList>
    </citation>
    <scope>NUCLEOTIDE SEQUENCE [LARGE SCALE GENOMIC DNA]</scope>
    <source>
        <strain evidence="4">DSM 1677</strain>
    </source>
</reference>
<dbReference type="OrthoDB" id="194683at2"/>
<dbReference type="EMBL" id="CP017305">
    <property type="protein sequence ID" value="AOS83596.1"/>
    <property type="molecule type" value="Genomic_DNA"/>
</dbReference>
<evidence type="ECO:0000256" key="1">
    <source>
        <dbReference type="ARBA" id="ARBA00004948"/>
    </source>
</evidence>
<dbReference type="InterPro" id="IPR022998">
    <property type="entry name" value="ThiamineP_synth_TenI"/>
</dbReference>